<dbReference type="Proteomes" id="UP000230066">
    <property type="component" value="Unassembled WGS sequence"/>
</dbReference>
<dbReference type="Gene3D" id="3.40.250.10">
    <property type="entry name" value="Rhodanese-like domain"/>
    <property type="match status" value="1"/>
</dbReference>
<keyword evidence="1" id="KW-0378">Hydrolase</keyword>
<dbReference type="InterPro" id="IPR029021">
    <property type="entry name" value="Prot-tyrosine_phosphatase-like"/>
</dbReference>
<evidence type="ECO:0000259" key="3">
    <source>
        <dbReference type="PROSITE" id="PS50206"/>
    </source>
</evidence>
<comment type="caution">
    <text evidence="4">The sequence shown here is derived from an EMBL/GenBank/DDBJ whole genome shotgun (WGS) entry which is preliminary data.</text>
</comment>
<dbReference type="InterPro" id="IPR001763">
    <property type="entry name" value="Rhodanese-like_dom"/>
</dbReference>
<dbReference type="PANTHER" id="PTHR10159">
    <property type="entry name" value="DUAL SPECIFICITY PROTEIN PHOSPHATASE"/>
    <property type="match status" value="1"/>
</dbReference>
<dbReference type="EMBL" id="JXXN02002422">
    <property type="protein sequence ID" value="THD22957.1"/>
    <property type="molecule type" value="Genomic_DNA"/>
</dbReference>
<feature type="region of interest" description="Disordered" evidence="2">
    <location>
        <begin position="182"/>
        <end position="204"/>
    </location>
</feature>
<reference evidence="4" key="1">
    <citation type="submission" date="2019-03" db="EMBL/GenBank/DDBJ databases">
        <title>Improved annotation for the trematode Fasciola hepatica.</title>
        <authorList>
            <person name="Choi Y.-J."/>
            <person name="Martin J."/>
            <person name="Mitreva M."/>
        </authorList>
    </citation>
    <scope>NUCLEOTIDE SEQUENCE [LARGE SCALE GENOMIC DNA]</scope>
</reference>
<protein>
    <recommendedName>
        <fullName evidence="3">Rhodanese domain-containing protein</fullName>
    </recommendedName>
</protein>
<dbReference type="GO" id="GO:0005737">
    <property type="term" value="C:cytoplasm"/>
    <property type="evidence" value="ECO:0007669"/>
    <property type="project" value="TreeGrafter"/>
</dbReference>
<evidence type="ECO:0000256" key="2">
    <source>
        <dbReference type="SAM" id="MobiDB-lite"/>
    </source>
</evidence>
<keyword evidence="5" id="KW-1185">Reference proteome</keyword>
<organism evidence="4 5">
    <name type="scientific">Fasciola hepatica</name>
    <name type="common">Liver fluke</name>
    <dbReference type="NCBI Taxonomy" id="6192"/>
    <lineage>
        <taxon>Eukaryota</taxon>
        <taxon>Metazoa</taxon>
        <taxon>Spiralia</taxon>
        <taxon>Lophotrochozoa</taxon>
        <taxon>Platyhelminthes</taxon>
        <taxon>Trematoda</taxon>
        <taxon>Digenea</taxon>
        <taxon>Plagiorchiida</taxon>
        <taxon>Echinostomata</taxon>
        <taxon>Echinostomatoidea</taxon>
        <taxon>Fasciolidae</taxon>
        <taxon>Fasciola</taxon>
    </lineage>
</organism>
<dbReference type="AlphaFoldDB" id="A0A4E0RQV8"/>
<evidence type="ECO:0000256" key="1">
    <source>
        <dbReference type="ARBA" id="ARBA00022912"/>
    </source>
</evidence>
<evidence type="ECO:0000313" key="5">
    <source>
        <dbReference type="Proteomes" id="UP000230066"/>
    </source>
</evidence>
<dbReference type="PANTHER" id="PTHR10159:SF533">
    <property type="entry name" value="TYROSINE-PROTEIN PHOSPHATASE VHP-1"/>
    <property type="match status" value="1"/>
</dbReference>
<dbReference type="SUPFAM" id="SSF52799">
    <property type="entry name" value="(Phosphotyrosine protein) phosphatases II"/>
    <property type="match status" value="1"/>
</dbReference>
<keyword evidence="1" id="KW-0904">Protein phosphatase</keyword>
<evidence type="ECO:0000313" key="4">
    <source>
        <dbReference type="EMBL" id="THD22957.1"/>
    </source>
</evidence>
<dbReference type="InterPro" id="IPR036873">
    <property type="entry name" value="Rhodanese-like_dom_sf"/>
</dbReference>
<dbReference type="GO" id="GO:0008330">
    <property type="term" value="F:protein tyrosine/threonine phosphatase activity"/>
    <property type="evidence" value="ECO:0007669"/>
    <property type="project" value="TreeGrafter"/>
</dbReference>
<dbReference type="PROSITE" id="PS50206">
    <property type="entry name" value="RHODANESE_3"/>
    <property type="match status" value="1"/>
</dbReference>
<gene>
    <name evidence="4" type="ORF">D915_005980</name>
</gene>
<proteinExistence type="predicted"/>
<name>A0A4E0RQV8_FASHE</name>
<dbReference type="GO" id="GO:0017017">
    <property type="term" value="F:MAP kinase tyrosine/serine/threonine phosphatase activity"/>
    <property type="evidence" value="ECO:0007669"/>
    <property type="project" value="InterPro"/>
</dbReference>
<feature type="domain" description="Rhodanese" evidence="3">
    <location>
        <begin position="25"/>
        <end position="141"/>
    </location>
</feature>
<dbReference type="GO" id="GO:0043409">
    <property type="term" value="P:negative regulation of MAPK cascade"/>
    <property type="evidence" value="ECO:0007669"/>
    <property type="project" value="TreeGrafter"/>
</dbReference>
<sequence length="298" mass="33317">MELTTLNTDEIQWTNAQCIAEAIQVNRPIVLLDSRPSTDFNVSHILKAINLGGDEAFRRKFSQNRVPMDKLLLKLLGSQDESSWQSVPIVVYDHDLDDISQLKPDCFMYRLLHDLLRSFVPIYVLKGGFVCFRAECSKLCWFGQERGPNEGTSTRSDPTTCELERLLDECLRETVSQTIGGGALSRPGAVVHPEPDSSSSTTRTLGTTTWAVSREFPFPEVPAHPSTILPHVTIGSRADALNQTLYGQHGFTHVLNVSIDCPTSPHVPPERFMRIPILDNHTALILPHLNEAFRFIGK</sequence>
<dbReference type="Gene3D" id="3.90.190.10">
    <property type="entry name" value="Protein tyrosine phosphatase superfamily"/>
    <property type="match status" value="1"/>
</dbReference>
<dbReference type="InterPro" id="IPR008343">
    <property type="entry name" value="MKP"/>
</dbReference>
<dbReference type="GO" id="GO:0033550">
    <property type="term" value="F:MAP kinase tyrosine phosphatase activity"/>
    <property type="evidence" value="ECO:0007669"/>
    <property type="project" value="TreeGrafter"/>
</dbReference>
<dbReference type="Pfam" id="PF00581">
    <property type="entry name" value="Rhodanese"/>
    <property type="match status" value="1"/>
</dbReference>
<accession>A0A4E0RQV8</accession>
<dbReference type="SUPFAM" id="SSF52821">
    <property type="entry name" value="Rhodanese/Cell cycle control phosphatase"/>
    <property type="match status" value="1"/>
</dbReference>
<dbReference type="PRINTS" id="PR01764">
    <property type="entry name" value="MAPKPHPHTASE"/>
</dbReference>